<evidence type="ECO:0000313" key="7">
    <source>
        <dbReference type="EMBL" id="GMN53448.1"/>
    </source>
</evidence>
<dbReference type="GO" id="GO:0046872">
    <property type="term" value="F:metal ion binding"/>
    <property type="evidence" value="ECO:0007669"/>
    <property type="project" value="UniProtKB-KW"/>
</dbReference>
<dbReference type="InterPro" id="IPR027443">
    <property type="entry name" value="IPNS-like_sf"/>
</dbReference>
<organism evidence="7 8">
    <name type="scientific">Ficus carica</name>
    <name type="common">Common fig</name>
    <dbReference type="NCBI Taxonomy" id="3494"/>
    <lineage>
        <taxon>Eukaryota</taxon>
        <taxon>Viridiplantae</taxon>
        <taxon>Streptophyta</taxon>
        <taxon>Embryophyta</taxon>
        <taxon>Tracheophyta</taxon>
        <taxon>Spermatophyta</taxon>
        <taxon>Magnoliopsida</taxon>
        <taxon>eudicotyledons</taxon>
        <taxon>Gunneridae</taxon>
        <taxon>Pentapetalae</taxon>
        <taxon>rosids</taxon>
        <taxon>fabids</taxon>
        <taxon>Rosales</taxon>
        <taxon>Moraceae</taxon>
        <taxon>Ficeae</taxon>
        <taxon>Ficus</taxon>
    </lineage>
</organism>
<evidence type="ECO:0000256" key="4">
    <source>
        <dbReference type="ARBA" id="ARBA00023004"/>
    </source>
</evidence>
<feature type="domain" description="Fe2OG dioxygenase" evidence="6">
    <location>
        <begin position="204"/>
        <end position="303"/>
    </location>
</feature>
<dbReference type="GO" id="GO:0051213">
    <property type="term" value="F:dioxygenase activity"/>
    <property type="evidence" value="ECO:0007669"/>
    <property type="project" value="UniProtKB-ARBA"/>
</dbReference>
<dbReference type="SUPFAM" id="SSF51197">
    <property type="entry name" value="Clavaminate synthase-like"/>
    <property type="match status" value="1"/>
</dbReference>
<dbReference type="Proteomes" id="UP001187192">
    <property type="component" value="Unassembled WGS sequence"/>
</dbReference>
<name>A0AA88AES0_FICCA</name>
<evidence type="ECO:0000256" key="2">
    <source>
        <dbReference type="ARBA" id="ARBA00022723"/>
    </source>
</evidence>
<evidence type="ECO:0000256" key="1">
    <source>
        <dbReference type="ARBA" id="ARBA00008056"/>
    </source>
</evidence>
<dbReference type="PANTHER" id="PTHR10209">
    <property type="entry name" value="OXIDOREDUCTASE, 2OG-FE II OXYGENASE FAMILY PROTEIN"/>
    <property type="match status" value="1"/>
</dbReference>
<evidence type="ECO:0000256" key="5">
    <source>
        <dbReference type="RuleBase" id="RU003682"/>
    </source>
</evidence>
<dbReference type="InterPro" id="IPR026992">
    <property type="entry name" value="DIOX_N"/>
</dbReference>
<keyword evidence="4 5" id="KW-0408">Iron</keyword>
<dbReference type="EMBL" id="BTGU01000046">
    <property type="protein sequence ID" value="GMN53448.1"/>
    <property type="molecule type" value="Genomic_DNA"/>
</dbReference>
<evidence type="ECO:0000256" key="3">
    <source>
        <dbReference type="ARBA" id="ARBA00023002"/>
    </source>
</evidence>
<keyword evidence="2 5" id="KW-0479">Metal-binding</keyword>
<dbReference type="PANTHER" id="PTHR10209:SF739">
    <property type="entry name" value="FE2OG DIOXYGENASE DOMAIN-CONTAINING PROTEIN"/>
    <property type="match status" value="1"/>
</dbReference>
<evidence type="ECO:0000259" key="6">
    <source>
        <dbReference type="PROSITE" id="PS51471"/>
    </source>
</evidence>
<proteinExistence type="inferred from homology"/>
<accession>A0AA88AES0</accession>
<dbReference type="InterPro" id="IPR044861">
    <property type="entry name" value="IPNS-like_FE2OG_OXY"/>
</dbReference>
<keyword evidence="3 5" id="KW-0560">Oxidoreductase</keyword>
<evidence type="ECO:0000313" key="8">
    <source>
        <dbReference type="Proteomes" id="UP001187192"/>
    </source>
</evidence>
<keyword evidence="8" id="KW-1185">Reference proteome</keyword>
<sequence length="354" mass="40112">MAQLIKNIIDVNLHMAKANFVDSTKELASLQRHSMLNLIDDTFDDTKLGVKGLVDAGIVNIPKKFVRPAEDLAEELDRPKSHIGIPVVDLGGLLTTDLRRKIVDEIRIASEKWGFFQVVNHGIPIAVLDNMIARIRTFNERDIEAKKEFYGRDRARQVNFNSNYDLFQSQTAGWRDSLIISLATSGQIDPNDLPDACRSIECNEGKRLLCHYYPECPEPDLAIGITKHSDNSFLTIVAQDQTGGLQVLHKNQFWVDVEPIPGALVVNIGDFLQLVSNDKFKSNMHRVLPSHKPRVSAAFFFCGRFAPPARERMYGPIRELTSEENPPKYREVLFAEYFSKFYSKGLHEKLGLDE</sequence>
<protein>
    <recommendedName>
        <fullName evidence="6">Fe2OG dioxygenase domain-containing protein</fullName>
    </recommendedName>
</protein>
<dbReference type="Pfam" id="PF03171">
    <property type="entry name" value="2OG-FeII_Oxy"/>
    <property type="match status" value="1"/>
</dbReference>
<comment type="similarity">
    <text evidence="1 5">Belongs to the iron/ascorbate-dependent oxidoreductase family.</text>
</comment>
<comment type="caution">
    <text evidence="7">The sequence shown here is derived from an EMBL/GenBank/DDBJ whole genome shotgun (WGS) entry which is preliminary data.</text>
</comment>
<dbReference type="Pfam" id="PF14226">
    <property type="entry name" value="DIOX_N"/>
    <property type="match status" value="1"/>
</dbReference>
<reference evidence="7" key="1">
    <citation type="submission" date="2023-07" db="EMBL/GenBank/DDBJ databases">
        <title>draft genome sequence of fig (Ficus carica).</title>
        <authorList>
            <person name="Takahashi T."/>
            <person name="Nishimura K."/>
        </authorList>
    </citation>
    <scope>NUCLEOTIDE SEQUENCE</scope>
</reference>
<dbReference type="PROSITE" id="PS51471">
    <property type="entry name" value="FE2OG_OXY"/>
    <property type="match status" value="1"/>
</dbReference>
<dbReference type="InterPro" id="IPR005123">
    <property type="entry name" value="Oxoglu/Fe-dep_dioxygenase_dom"/>
</dbReference>
<gene>
    <name evidence="7" type="ORF">TIFTF001_022585</name>
</gene>
<dbReference type="AlphaFoldDB" id="A0AA88AES0"/>
<dbReference type="Gene3D" id="2.60.120.330">
    <property type="entry name" value="B-lactam Antibiotic, Isopenicillin N Synthase, Chain"/>
    <property type="match status" value="2"/>
</dbReference>